<feature type="region of interest" description="Disordered" evidence="2">
    <location>
        <begin position="388"/>
        <end position="419"/>
    </location>
</feature>
<dbReference type="PRINTS" id="PR01777">
    <property type="entry name" value="INTERFERONGR"/>
</dbReference>
<reference evidence="6 7" key="1">
    <citation type="submission" date="2021-02" db="EMBL/GenBank/DDBJ databases">
        <title>Safari Cat Assemblies.</title>
        <authorList>
            <person name="Bredemeyer K.R."/>
            <person name="Murphy W.J."/>
        </authorList>
    </citation>
    <scope>NUCLEOTIDE SEQUENCE [LARGE SCALE GENOMIC DNA]</scope>
</reference>
<dbReference type="GeneTree" id="ENSGT00510000048929"/>
<dbReference type="Pfam" id="PF20634">
    <property type="entry name" value="IFNGR1_transm"/>
    <property type="match status" value="1"/>
</dbReference>
<proteinExistence type="inferred from homology"/>
<evidence type="ECO:0008006" key="8">
    <source>
        <dbReference type="Google" id="ProtNLM"/>
    </source>
</evidence>
<gene>
    <name evidence="6" type="primary">IFNGR1</name>
</gene>
<dbReference type="PANTHER" id="PTHR20859:SF5">
    <property type="entry name" value="INTERFERON GAMMA RECEPTOR 1"/>
    <property type="match status" value="1"/>
</dbReference>
<evidence type="ECO:0000256" key="2">
    <source>
        <dbReference type="SAM" id="MobiDB-lite"/>
    </source>
</evidence>
<keyword evidence="3" id="KW-1133">Transmembrane helix</keyword>
<keyword evidence="7" id="KW-1185">Reference proteome</keyword>
<dbReference type="InterPro" id="IPR050650">
    <property type="entry name" value="Type-II_Cytokine-TF_Rcpt"/>
</dbReference>
<dbReference type="InterPro" id="IPR008355">
    <property type="entry name" value="Interferon_gamma_rcpt_asu"/>
</dbReference>
<sequence length="510" mass="56630">MCPLRTRPCATLSCIRSTLTSALLRLDALFSGPHLEAPPGSMALLLLLVLVFQVGSRAEINAADLELSSVPKPTNIEIKAYNFNSVLSWDYPTMSQTPVFIVQVKNYGEAIWVDACNTSHHSCNIFSAITDPSLSLWARIKARLGQKESAYAESKEFILCKQGKIGPPELGIRNMEKHIIIDIFHPLAIISGMEPVAIYGEENCYSFKYEVHLRINGNETSYKTDVEEDNCNETQCYLTVPVSSLDSEYCAWTKGFSDTWLVTTEQSKELCVTTLDGKHMEDSVWVPVVAVLLLFVVLVVVFVCCYTKKINPFKRRTIMLPKSLLSVVKNASSETKSESKCVSPITYQPIVSENEKMVWEEQLSPATISDLPAEDSLEKMGHHEELQVVTPEGTISDMAPDSPQTPVMRESSVRSNSNQSETCVVALNSYHSRNGSESGTVESQSFSDSEFPPSSKPEIKTEEQESVMLRNTTTSFGYDKPHVLVDLLVDEGGKESLIGYRLTADSKEFS</sequence>
<accession>A0ABI7WW69</accession>
<feature type="compositionally biased region" description="Polar residues" evidence="2">
    <location>
        <begin position="431"/>
        <end position="448"/>
    </location>
</feature>
<dbReference type="InterPro" id="IPR013783">
    <property type="entry name" value="Ig-like_fold"/>
</dbReference>
<keyword evidence="3" id="KW-0812">Transmembrane</keyword>
<reference evidence="6" key="2">
    <citation type="submission" date="2025-08" db="UniProtKB">
        <authorList>
            <consortium name="Ensembl"/>
        </authorList>
    </citation>
    <scope>IDENTIFICATION</scope>
    <source>
        <strain evidence="6">breed Abyssinian</strain>
    </source>
</reference>
<feature type="domain" description="Fibronectin type-III" evidence="4">
    <location>
        <begin position="45"/>
        <end position="150"/>
    </location>
</feature>
<dbReference type="InterPro" id="IPR036116">
    <property type="entry name" value="FN3_sf"/>
</dbReference>
<dbReference type="PANTHER" id="PTHR20859">
    <property type="entry name" value="INTERFERON/INTERLEUKIN RECEPTOR"/>
    <property type="match status" value="1"/>
</dbReference>
<feature type="domain" description="Interferon gamma receptor D2" evidence="5">
    <location>
        <begin position="170"/>
        <end position="275"/>
    </location>
</feature>
<reference evidence="6" key="3">
    <citation type="submission" date="2025-09" db="UniProtKB">
        <authorList>
            <consortium name="Ensembl"/>
        </authorList>
    </citation>
    <scope>IDENTIFICATION</scope>
    <source>
        <strain evidence="6">breed Abyssinian</strain>
    </source>
</reference>
<evidence type="ECO:0000259" key="4">
    <source>
        <dbReference type="Pfam" id="PF01108"/>
    </source>
</evidence>
<evidence type="ECO:0000256" key="3">
    <source>
        <dbReference type="SAM" id="Phobius"/>
    </source>
</evidence>
<dbReference type="Pfam" id="PF01108">
    <property type="entry name" value="Tissue_fac"/>
    <property type="match status" value="1"/>
</dbReference>
<dbReference type="Proteomes" id="UP000823872">
    <property type="component" value="Chromosome B2"/>
</dbReference>
<organism evidence="6 7">
    <name type="scientific">Felis catus</name>
    <name type="common">Cat</name>
    <name type="synonym">Felis silvestris catus</name>
    <dbReference type="NCBI Taxonomy" id="9685"/>
    <lineage>
        <taxon>Eukaryota</taxon>
        <taxon>Metazoa</taxon>
        <taxon>Chordata</taxon>
        <taxon>Craniata</taxon>
        <taxon>Vertebrata</taxon>
        <taxon>Euteleostomi</taxon>
        <taxon>Mammalia</taxon>
        <taxon>Eutheria</taxon>
        <taxon>Laurasiatheria</taxon>
        <taxon>Carnivora</taxon>
        <taxon>Feliformia</taxon>
        <taxon>Felidae</taxon>
        <taxon>Felinae</taxon>
        <taxon>Felis</taxon>
    </lineage>
</organism>
<evidence type="ECO:0000313" key="6">
    <source>
        <dbReference type="Ensembl" id="ENSFCTP00005014509.1"/>
    </source>
</evidence>
<protein>
    <recommendedName>
        <fullName evidence="8">Interferon gamma receptor 1</fullName>
    </recommendedName>
</protein>
<dbReference type="Ensembl" id="ENSFCTT00005022220.1">
    <property type="protein sequence ID" value="ENSFCTP00005014509.1"/>
    <property type="gene ID" value="ENSFCTG00005008004.1"/>
</dbReference>
<evidence type="ECO:0000259" key="5">
    <source>
        <dbReference type="Pfam" id="PF07140"/>
    </source>
</evidence>
<keyword evidence="3" id="KW-0472">Membrane</keyword>
<dbReference type="SUPFAM" id="SSF49265">
    <property type="entry name" value="Fibronectin type III"/>
    <property type="match status" value="2"/>
</dbReference>
<name>A0ABI7WW69_FELCA</name>
<dbReference type="InterPro" id="IPR021126">
    <property type="entry name" value="IFN_gamma_rc_D2_pox/mammal"/>
</dbReference>
<evidence type="ECO:0000313" key="7">
    <source>
        <dbReference type="Proteomes" id="UP000823872"/>
    </source>
</evidence>
<evidence type="ECO:0000256" key="1">
    <source>
        <dbReference type="ARBA" id="ARBA00005399"/>
    </source>
</evidence>
<dbReference type="InterPro" id="IPR003961">
    <property type="entry name" value="FN3_dom"/>
</dbReference>
<dbReference type="Pfam" id="PF07140">
    <property type="entry name" value="IFNGR1_D2"/>
    <property type="match status" value="1"/>
</dbReference>
<comment type="similarity">
    <text evidence="1">Belongs to the type II cytokine receptor family.</text>
</comment>
<feature type="transmembrane region" description="Helical" evidence="3">
    <location>
        <begin position="284"/>
        <end position="306"/>
    </location>
</feature>
<dbReference type="Gene3D" id="2.60.40.10">
    <property type="entry name" value="Immunoglobulins"/>
    <property type="match status" value="2"/>
</dbReference>
<feature type="region of interest" description="Disordered" evidence="2">
    <location>
        <begin position="431"/>
        <end position="477"/>
    </location>
</feature>